<dbReference type="InterPro" id="IPR039552">
    <property type="entry name" value="IS66_C"/>
</dbReference>
<accession>A0A921TDL3</accession>
<dbReference type="RefSeq" id="WP_159966736.1">
    <property type="nucleotide sequence ID" value="NZ_APKE01000052.1"/>
</dbReference>
<organism evidence="6 7">
    <name type="scientific">Profundibacterium mesophilum KAUST100406-0324</name>
    <dbReference type="NCBI Taxonomy" id="1037889"/>
    <lineage>
        <taxon>Bacteria</taxon>
        <taxon>Pseudomonadati</taxon>
        <taxon>Pseudomonadota</taxon>
        <taxon>Alphaproteobacteria</taxon>
        <taxon>Rhodobacterales</taxon>
        <taxon>Roseobacteraceae</taxon>
        <taxon>Profundibacterium</taxon>
    </lineage>
</organism>
<feature type="domain" description="Transposase TnpC homeodomain" evidence="4">
    <location>
        <begin position="45"/>
        <end position="121"/>
    </location>
</feature>
<evidence type="ECO:0000259" key="2">
    <source>
        <dbReference type="Pfam" id="PF03050"/>
    </source>
</evidence>
<evidence type="ECO:0000259" key="3">
    <source>
        <dbReference type="Pfam" id="PF13005"/>
    </source>
</evidence>
<dbReference type="EMBL" id="APKE01000052">
    <property type="protein sequence ID" value="KAF0674444.1"/>
    <property type="molecule type" value="Genomic_DNA"/>
</dbReference>
<dbReference type="OrthoDB" id="9800877at2"/>
<dbReference type="Pfam" id="PF13007">
    <property type="entry name" value="LZ_Tnp_IS66"/>
    <property type="match status" value="1"/>
</dbReference>
<dbReference type="PANTHER" id="PTHR33678:SF1">
    <property type="entry name" value="BLL1576 PROTEIN"/>
    <property type="match status" value="1"/>
</dbReference>
<dbReference type="InterPro" id="IPR024463">
    <property type="entry name" value="Transposase_TnpC_homeodom"/>
</dbReference>
<feature type="domain" description="Transposase IS66 C-terminal" evidence="5">
    <location>
        <begin position="493"/>
        <end position="530"/>
    </location>
</feature>
<keyword evidence="7" id="KW-1185">Reference proteome</keyword>
<dbReference type="Pfam" id="PF13817">
    <property type="entry name" value="DDE_Tnp_IS66_C"/>
    <property type="match status" value="1"/>
</dbReference>
<dbReference type="EC" id="2.7.1.130" evidence="6"/>
<proteinExistence type="predicted"/>
<dbReference type="InterPro" id="IPR004291">
    <property type="entry name" value="Transposase_IS66_central"/>
</dbReference>
<dbReference type="NCBIfam" id="NF033517">
    <property type="entry name" value="transpos_IS66"/>
    <property type="match status" value="1"/>
</dbReference>
<evidence type="ECO:0000313" key="6">
    <source>
        <dbReference type="EMBL" id="KAF0674444.1"/>
    </source>
</evidence>
<dbReference type="Pfam" id="PF03050">
    <property type="entry name" value="DDE_Tnp_IS66"/>
    <property type="match status" value="1"/>
</dbReference>
<evidence type="ECO:0000256" key="1">
    <source>
        <dbReference type="SAM" id="Coils"/>
    </source>
</evidence>
<keyword evidence="1" id="KW-0175">Coiled coil</keyword>
<reference evidence="6" key="1">
    <citation type="submission" date="2013-03" db="EMBL/GenBank/DDBJ databases">
        <title>Genome Sequence of the Profundibacterium mesophilum strain KAUST100406-0324T from Red Sea, a novel genus in the family Rhodobacteraceae.</title>
        <authorList>
            <person name="Essack M."/>
            <person name="Alam I."/>
            <person name="Lafi F."/>
            <person name="Alawi W."/>
            <person name="Kamanu F."/>
            <person name="Al-Suwailem A."/>
            <person name="Lee O.O."/>
            <person name="Xu Y."/>
            <person name="Bajic V."/>
            <person name="Qian P.-Y."/>
            <person name="Archer J."/>
        </authorList>
    </citation>
    <scope>NUCLEOTIDE SEQUENCE</scope>
    <source>
        <strain evidence="6">KAUST100406-0324</strain>
    </source>
</reference>
<evidence type="ECO:0000313" key="7">
    <source>
        <dbReference type="Proteomes" id="UP000698242"/>
    </source>
</evidence>
<dbReference type="GO" id="GO:0009029">
    <property type="term" value="F:lipid-A 4'-kinase activity"/>
    <property type="evidence" value="ECO:0007669"/>
    <property type="project" value="UniProtKB-EC"/>
</dbReference>
<dbReference type="Pfam" id="PF13005">
    <property type="entry name" value="zf-IS66"/>
    <property type="match status" value="1"/>
</dbReference>
<keyword evidence="6" id="KW-0808">Transferase</keyword>
<feature type="domain" description="Transposase IS66 zinc-finger binding" evidence="3">
    <location>
        <begin position="126"/>
        <end position="171"/>
    </location>
</feature>
<protein>
    <submittedName>
        <fullName evidence="6">Tetraacyldisaccharide 4'-kinase</fullName>
        <ecNumber evidence="6">2.7.1.130</ecNumber>
    </submittedName>
</protein>
<dbReference type="PANTHER" id="PTHR33678">
    <property type="entry name" value="BLL1576 PROTEIN"/>
    <property type="match status" value="1"/>
</dbReference>
<feature type="domain" description="Transposase IS66 central" evidence="2">
    <location>
        <begin position="185"/>
        <end position="486"/>
    </location>
</feature>
<feature type="coiled-coil region" evidence="1">
    <location>
        <begin position="1"/>
        <end position="89"/>
    </location>
</feature>
<dbReference type="Proteomes" id="UP000698242">
    <property type="component" value="Unassembled WGS sequence"/>
</dbReference>
<dbReference type="AlphaFoldDB" id="A0A921TDL3"/>
<dbReference type="InterPro" id="IPR024474">
    <property type="entry name" value="Znf_dom_IS66"/>
</dbReference>
<name>A0A921TDL3_9RHOB</name>
<comment type="caution">
    <text evidence="6">The sequence shown here is derived from an EMBL/GenBank/DDBJ whole genome shotgun (WGS) entry which is preliminary data.</text>
</comment>
<sequence length="541" mass="60556">MSDAASEIARLRAALAASEARAKAAESELAQARAVVSTSEAMIKHLRLEIAKLRREQYGHSSERRARLIDQMELQLEELEAAATEDEIAAEKVAKTTSVAGFERRRPARKPFPEHLPRERVVIAAPTACSCCGSDRIVRMGEDITETLEVVPRQWKVIQTVREKFTCRQCEKISQPPAPFHPTPRGWAGPNLLAMILFEKFGQHQPLNRQAERYAREGVEISLSTIADQVGACTAALEPIHALIRAHVLGAERLHGDDTTVPLLAKGGTKTARLWTYVRDDRPFGGGAPPAALFHFSRDREMTHPNRHLAGWQGVLQADAYGGYNDLYRGDRDPGPVQSALCWSHARRKFFELADIKENARKKKPAHDISPVALEAVKKIDAIFNIERQISGLDAYSRLESRQRLARPLVEDMNDWMRAEQGTMSKHNPVAKAIAYMFKTDRWDAFTRFLEDGRVCLTNNAAERALRGVALGRKSWLFAGSERGGDRAAFMYSLIVTAKMNNLDPQAWLADVLARLPNATVSRVPDLLPWNWQPSERQRAA</sequence>
<evidence type="ECO:0000259" key="4">
    <source>
        <dbReference type="Pfam" id="PF13007"/>
    </source>
</evidence>
<gene>
    <name evidence="6" type="ORF">PMES_03253</name>
</gene>
<dbReference type="InterPro" id="IPR052344">
    <property type="entry name" value="Transposase-related"/>
</dbReference>
<evidence type="ECO:0000259" key="5">
    <source>
        <dbReference type="Pfam" id="PF13817"/>
    </source>
</evidence>